<evidence type="ECO:0000313" key="7">
    <source>
        <dbReference type="EMBL" id="QLQ82322.1"/>
    </source>
</evidence>
<dbReference type="GO" id="GO:0005634">
    <property type="term" value="C:nucleus"/>
    <property type="evidence" value="ECO:0007669"/>
    <property type="project" value="UniProtKB-SubCell"/>
</dbReference>
<feature type="region of interest" description="Disordered" evidence="6">
    <location>
        <begin position="454"/>
        <end position="473"/>
    </location>
</feature>
<proteinExistence type="inferred from homology"/>
<keyword evidence="3" id="KW-0805">Transcription regulation</keyword>
<feature type="region of interest" description="Disordered" evidence="6">
    <location>
        <begin position="105"/>
        <end position="193"/>
    </location>
</feature>
<feature type="compositionally biased region" description="Basic and acidic residues" evidence="6">
    <location>
        <begin position="105"/>
        <end position="126"/>
    </location>
</feature>
<evidence type="ECO:0000256" key="6">
    <source>
        <dbReference type="SAM" id="MobiDB-lite"/>
    </source>
</evidence>
<dbReference type="OrthoDB" id="1232at2759"/>
<sequence length="684" mass="76320">MPSKVARRGKSLKGQPQNGKTVVNSPSELLSSVLRTLSLTFEKDVGMLNGKYVRCVPDRLGLIEVKGQLDKLVASLKEIAESDRETIEAIESIRDARKAQEAERIEEERAAQRSSVDEAEKLELRQDTVSGEPVTGKPEEETLASAASVSSDEASEATVVPKRRKRSLNIENDDEEGDEVKLEKPTDNISVSPSKKVKLDAENVADVHAGRRQGEPMVKNPKSEFVVSQTLPAAAAALGLFNESGLESTGEENLKKKYDVASYPTNDLKELLPGELPDKDFSHPKPTNQIQYGTFLSSVENFFRPLNDDDIKFLKRKYIIPASLEMDKSYDPEVTSFIIPRLGPLYSNMWLKDQSQQDMVTASPPPVSDLTSVVPRKSAAEISDSTLETEDISCGPLVSRLLSAILKDENENKLSTNDPKVRIKEENIPNGISQNDSLNSFDETPAAVTAHTPMSEMDESAKPPAGGMTSSLPEPHRWTINSINLDYPTFEERLKRELKYVGIYVNMPKDESNPTGDDPDWLTGREDDEISAELRELQNSLKQVTVKNQKRKNALIPLVERRLAWQEYSSILDDLDKQIDQAYVKRIRVPKKRKKNHPTTTPVANTESTSQAAQQKAANSSLKALLDKRQRWITKIGPLFDPPEIMKRIPKESVFKDLDQEEEEEETDPFAQNGNSKEDDLADA</sequence>
<feature type="region of interest" description="Disordered" evidence="6">
    <location>
        <begin position="651"/>
        <end position="684"/>
    </location>
</feature>
<dbReference type="Pfam" id="PF10198">
    <property type="entry name" value="Ada3"/>
    <property type="match status" value="1"/>
</dbReference>
<dbReference type="PANTHER" id="PTHR13556:SF2">
    <property type="entry name" value="TRANSCRIPTIONAL ADAPTER 3"/>
    <property type="match status" value="1"/>
</dbReference>
<feature type="region of interest" description="Disordered" evidence="6">
    <location>
        <begin position="1"/>
        <end position="24"/>
    </location>
</feature>
<evidence type="ECO:0000256" key="5">
    <source>
        <dbReference type="ARBA" id="ARBA00023242"/>
    </source>
</evidence>
<dbReference type="GO" id="GO:0003713">
    <property type="term" value="F:transcription coactivator activity"/>
    <property type="evidence" value="ECO:0007669"/>
    <property type="project" value="TreeGrafter"/>
</dbReference>
<dbReference type="AlphaFoldDB" id="A0A7H9I0M0"/>
<feature type="region of interest" description="Disordered" evidence="6">
    <location>
        <begin position="588"/>
        <end position="616"/>
    </location>
</feature>
<keyword evidence="5" id="KW-0539">Nucleus</keyword>
<feature type="compositionally biased region" description="Polar residues" evidence="6">
    <location>
        <begin position="14"/>
        <end position="24"/>
    </location>
</feature>
<evidence type="ECO:0000313" key="8">
    <source>
        <dbReference type="Proteomes" id="UP000510647"/>
    </source>
</evidence>
<keyword evidence="8" id="KW-1185">Reference proteome</keyword>
<evidence type="ECO:0000256" key="4">
    <source>
        <dbReference type="ARBA" id="ARBA00023163"/>
    </source>
</evidence>
<dbReference type="GO" id="GO:0006357">
    <property type="term" value="P:regulation of transcription by RNA polymerase II"/>
    <property type="evidence" value="ECO:0007669"/>
    <property type="project" value="TreeGrafter"/>
</dbReference>
<dbReference type="Proteomes" id="UP000510647">
    <property type="component" value="Chromosome 8"/>
</dbReference>
<gene>
    <name evidence="7" type="ORF">HG537_0H00830</name>
</gene>
<dbReference type="InterPro" id="IPR019340">
    <property type="entry name" value="Histone_AcTrfase_su3"/>
</dbReference>
<comment type="subcellular location">
    <subcellularLocation>
        <location evidence="1">Nucleus</location>
    </subcellularLocation>
</comment>
<feature type="compositionally biased region" description="Acidic residues" evidence="6">
    <location>
        <begin position="659"/>
        <end position="668"/>
    </location>
</feature>
<keyword evidence="4" id="KW-0804">Transcription</keyword>
<reference evidence="7 8" key="1">
    <citation type="submission" date="2020-06" db="EMBL/GenBank/DDBJ databases">
        <title>The yeast mating-type switching endonuclease HO is a domesticated member of an unorthodox homing genetic element family.</title>
        <authorList>
            <person name="Coughlan A.Y."/>
            <person name="Lombardi L."/>
            <person name="Braun-Galleani S."/>
            <person name="Martos A.R."/>
            <person name="Galeote V."/>
            <person name="Bigey F."/>
            <person name="Dequin S."/>
            <person name="Byrne K.P."/>
            <person name="Wolfe K.H."/>
        </authorList>
    </citation>
    <scope>NUCLEOTIDE SEQUENCE [LARGE SCALE GENOMIC DNA]</scope>
    <source>
        <strain evidence="7 8">CBS2947</strain>
    </source>
</reference>
<feature type="compositionally biased region" description="Polar residues" evidence="6">
    <location>
        <begin position="598"/>
        <end position="609"/>
    </location>
</feature>
<accession>A0A7H9I0M0</accession>
<comment type="similarity">
    <text evidence="2">Belongs to the NGG1 family.</text>
</comment>
<dbReference type="EMBL" id="CP059274">
    <property type="protein sequence ID" value="QLQ82322.1"/>
    <property type="molecule type" value="Genomic_DNA"/>
</dbReference>
<dbReference type="PANTHER" id="PTHR13556">
    <property type="entry name" value="TRANSCRIPTIONAL ADAPTER 3-RELATED"/>
    <property type="match status" value="1"/>
</dbReference>
<dbReference type="GO" id="GO:0000124">
    <property type="term" value="C:SAGA complex"/>
    <property type="evidence" value="ECO:0007669"/>
    <property type="project" value="TreeGrafter"/>
</dbReference>
<evidence type="ECO:0000256" key="1">
    <source>
        <dbReference type="ARBA" id="ARBA00004123"/>
    </source>
</evidence>
<evidence type="ECO:0000256" key="3">
    <source>
        <dbReference type="ARBA" id="ARBA00023015"/>
    </source>
</evidence>
<feature type="compositionally biased region" description="Basic residues" evidence="6">
    <location>
        <begin position="588"/>
        <end position="597"/>
    </location>
</feature>
<name>A0A7H9I0M0_9SACH</name>
<protein>
    <submittedName>
        <fullName evidence="7">Uncharacterized protein</fullName>
    </submittedName>
</protein>
<organism evidence="7 8">
    <name type="scientific">Torulaspora globosa</name>
    <dbReference type="NCBI Taxonomy" id="48254"/>
    <lineage>
        <taxon>Eukaryota</taxon>
        <taxon>Fungi</taxon>
        <taxon>Dikarya</taxon>
        <taxon>Ascomycota</taxon>
        <taxon>Saccharomycotina</taxon>
        <taxon>Saccharomycetes</taxon>
        <taxon>Saccharomycetales</taxon>
        <taxon>Saccharomycetaceae</taxon>
        <taxon>Torulaspora</taxon>
    </lineage>
</organism>
<feature type="compositionally biased region" description="Basic residues" evidence="6">
    <location>
        <begin position="1"/>
        <end position="11"/>
    </location>
</feature>
<evidence type="ECO:0000256" key="2">
    <source>
        <dbReference type="ARBA" id="ARBA00005330"/>
    </source>
</evidence>